<evidence type="ECO:0000256" key="4">
    <source>
        <dbReference type="ARBA" id="ARBA00022801"/>
    </source>
</evidence>
<dbReference type="STRING" id="937775.Metlim_0523"/>
<keyword evidence="4" id="KW-0378">Hydrolase</keyword>
<name>H1Z2C9_9EURY</name>
<dbReference type="InterPro" id="IPR050556">
    <property type="entry name" value="Type_II_TA_system_RNase"/>
</dbReference>
<dbReference type="HOGENOM" id="CLU_118482_3_2_2"/>
<dbReference type="GO" id="GO:0016787">
    <property type="term" value="F:hydrolase activity"/>
    <property type="evidence" value="ECO:0007669"/>
    <property type="project" value="UniProtKB-KW"/>
</dbReference>
<dbReference type="PANTHER" id="PTHR33653:SF1">
    <property type="entry name" value="RIBONUCLEASE VAPC2"/>
    <property type="match status" value="1"/>
</dbReference>
<dbReference type="SUPFAM" id="SSF88723">
    <property type="entry name" value="PIN domain-like"/>
    <property type="match status" value="1"/>
</dbReference>
<protein>
    <submittedName>
        <fullName evidence="8">PilT protein domain protein</fullName>
    </submittedName>
</protein>
<dbReference type="EMBL" id="CM001436">
    <property type="protein sequence ID" value="EHQ34658.1"/>
    <property type="molecule type" value="Genomic_DNA"/>
</dbReference>
<dbReference type="InParanoid" id="H1Z2C9"/>
<evidence type="ECO:0000259" key="7">
    <source>
        <dbReference type="Pfam" id="PF01850"/>
    </source>
</evidence>
<keyword evidence="5" id="KW-0460">Magnesium</keyword>
<evidence type="ECO:0000313" key="9">
    <source>
        <dbReference type="Proteomes" id="UP000005741"/>
    </source>
</evidence>
<evidence type="ECO:0000313" key="8">
    <source>
        <dbReference type="EMBL" id="EHQ34658.1"/>
    </source>
</evidence>
<evidence type="ECO:0000256" key="6">
    <source>
        <dbReference type="ARBA" id="ARBA00038093"/>
    </source>
</evidence>
<evidence type="ECO:0000256" key="3">
    <source>
        <dbReference type="ARBA" id="ARBA00022723"/>
    </source>
</evidence>
<comment type="cofactor">
    <cofactor evidence="1">
        <name>Mg(2+)</name>
        <dbReference type="ChEBI" id="CHEBI:18420"/>
    </cofactor>
</comment>
<dbReference type="InterPro" id="IPR002716">
    <property type="entry name" value="PIN_dom"/>
</dbReference>
<feature type="domain" description="PIN" evidence="7">
    <location>
        <begin position="2"/>
        <end position="128"/>
    </location>
</feature>
<dbReference type="Proteomes" id="UP000005741">
    <property type="component" value="Chromosome"/>
</dbReference>
<keyword evidence="3" id="KW-0479">Metal-binding</keyword>
<proteinExistence type="inferred from homology"/>
<evidence type="ECO:0000256" key="2">
    <source>
        <dbReference type="ARBA" id="ARBA00022722"/>
    </source>
</evidence>
<dbReference type="AlphaFoldDB" id="H1Z2C9"/>
<keyword evidence="2" id="KW-0540">Nuclease</keyword>
<dbReference type="CDD" id="cd09881">
    <property type="entry name" value="PIN_VapC4-5_FitB-like"/>
    <property type="match status" value="1"/>
</dbReference>
<sequence length="137" mass="15567">MIILDSTFLIDLIRSQNSVKHKRAMAFLDDILNGEKTVSTTFINIYELYKGAYKTVNTPDSINKINEILKLIVVIDHSDDYYVRFGELSAELEKRGTPIGKYDEIVAAIVLQHGAKLVTNNTKDFARIIPRSEIINH</sequence>
<evidence type="ECO:0000256" key="1">
    <source>
        <dbReference type="ARBA" id="ARBA00001946"/>
    </source>
</evidence>
<comment type="similarity">
    <text evidence="6">Belongs to the PINc/VapC protein family.</text>
</comment>
<dbReference type="OrthoDB" id="11616at2157"/>
<dbReference type="GO" id="GO:0046872">
    <property type="term" value="F:metal ion binding"/>
    <property type="evidence" value="ECO:0007669"/>
    <property type="project" value="UniProtKB-KW"/>
</dbReference>
<keyword evidence="9" id="KW-1185">Reference proteome</keyword>
<accession>H1Z2C9</accession>
<dbReference type="Pfam" id="PF01850">
    <property type="entry name" value="PIN"/>
    <property type="match status" value="1"/>
</dbReference>
<dbReference type="InterPro" id="IPR029060">
    <property type="entry name" value="PIN-like_dom_sf"/>
</dbReference>
<organism evidence="8 9">
    <name type="scientific">Methanoplanus limicola DSM 2279</name>
    <dbReference type="NCBI Taxonomy" id="937775"/>
    <lineage>
        <taxon>Archaea</taxon>
        <taxon>Methanobacteriati</taxon>
        <taxon>Methanobacteriota</taxon>
        <taxon>Stenosarchaea group</taxon>
        <taxon>Methanomicrobia</taxon>
        <taxon>Methanomicrobiales</taxon>
        <taxon>Methanomicrobiaceae</taxon>
        <taxon>Methanoplanus</taxon>
    </lineage>
</organism>
<dbReference type="PANTHER" id="PTHR33653">
    <property type="entry name" value="RIBONUCLEASE VAPC2"/>
    <property type="match status" value="1"/>
</dbReference>
<reference evidence="8 9" key="1">
    <citation type="submission" date="2011-10" db="EMBL/GenBank/DDBJ databases">
        <title>The Improved High-Quality Draft genome of Methanoplanus limicola DSM 2279.</title>
        <authorList>
            <consortium name="US DOE Joint Genome Institute (JGI-PGF)"/>
            <person name="Lucas S."/>
            <person name="Copeland A."/>
            <person name="Lapidus A."/>
            <person name="Glavina del Rio T."/>
            <person name="Dalin E."/>
            <person name="Tice H."/>
            <person name="Bruce D."/>
            <person name="Goodwin L."/>
            <person name="Pitluck S."/>
            <person name="Peters L."/>
            <person name="Mikhailova N."/>
            <person name="Lu M."/>
            <person name="Kyrpides N."/>
            <person name="Mavromatis K."/>
            <person name="Ivanova N."/>
            <person name="Markowitz V."/>
            <person name="Cheng J.-F."/>
            <person name="Hugenholtz P."/>
            <person name="Woyke T."/>
            <person name="Wu D."/>
            <person name="Wirth R."/>
            <person name="Brambilla E.-M."/>
            <person name="Klenk H.-P."/>
            <person name="Eisen J.A."/>
        </authorList>
    </citation>
    <scope>NUCLEOTIDE SEQUENCE [LARGE SCALE GENOMIC DNA]</scope>
    <source>
        <strain evidence="8 9">DSM 2279</strain>
    </source>
</reference>
<dbReference type="GO" id="GO:0004518">
    <property type="term" value="F:nuclease activity"/>
    <property type="evidence" value="ECO:0007669"/>
    <property type="project" value="UniProtKB-KW"/>
</dbReference>
<gene>
    <name evidence="8" type="ORF">Metlim_0523</name>
</gene>
<evidence type="ECO:0000256" key="5">
    <source>
        <dbReference type="ARBA" id="ARBA00022842"/>
    </source>
</evidence>
<dbReference type="Gene3D" id="3.40.50.1010">
    <property type="entry name" value="5'-nuclease"/>
    <property type="match status" value="1"/>
</dbReference>
<dbReference type="RefSeq" id="WP_004076329.1">
    <property type="nucleotide sequence ID" value="NZ_CM001436.1"/>
</dbReference>